<dbReference type="InterPro" id="IPR054612">
    <property type="entry name" value="Phage_capsid-like_C"/>
</dbReference>
<evidence type="ECO:0000256" key="2">
    <source>
        <dbReference type="ARBA" id="ARBA00022844"/>
    </source>
</evidence>
<gene>
    <name evidence="5" type="ORF">LCGC14_1197250</name>
</gene>
<dbReference type="EMBL" id="LAZR01006124">
    <property type="protein sequence ID" value="KKM94543.1"/>
    <property type="molecule type" value="Genomic_DNA"/>
</dbReference>
<name>A0A0F9LMD6_9ZZZZ</name>
<accession>A0A0F9LMD6</accession>
<evidence type="ECO:0000256" key="3">
    <source>
        <dbReference type="SAM" id="MobiDB-lite"/>
    </source>
</evidence>
<proteinExistence type="predicted"/>
<feature type="compositionally biased region" description="Low complexity" evidence="3">
    <location>
        <begin position="50"/>
        <end position="61"/>
    </location>
</feature>
<sequence>MAELTQKQIDTLVALTKPALEKEAQDKLASDVLEKVSKQMKDLFKKYGDETNSSTTSSSYEYDLDDDEPAGAEKRAIHKMLYTPAQDEETKRYQMENDKMLIVSSLLKVHPARLNIYRRFREGKTELSKAMAKVTGVGLDWVPEQFSSDFIERMEGEYKVAGLIDTIPISNKVGTLKVPAADTAASLYRISGASSNDDIDKIPATTPGTRVITIDPDKLGARVVLDADLQEDAVVDMAEYIRKELFLAAARGIDDICINGDTATTHQDSDVTESTDHRKTWKGFRILAPSGSKVDASDVINIATFRKLWSKMSTSTAEYGMPEDLVILVNQLGYLRMMTIAEVLTRDKYGDKATILTGEMGSLFNIPIIPTSMIRRNLNASGVYDGATTNYTELLLVNRRAFLMGMKREAKIDSEKDIDYDRTKFVITIRQTMVPKYESTEPITAVLYGLNVNT</sequence>
<feature type="region of interest" description="Disordered" evidence="3">
    <location>
        <begin position="44"/>
        <end position="67"/>
    </location>
</feature>
<evidence type="ECO:0000256" key="1">
    <source>
        <dbReference type="ARBA" id="ARBA00004328"/>
    </source>
</evidence>
<keyword evidence="2" id="KW-0946">Virion</keyword>
<comment type="caution">
    <text evidence="5">The sequence shown here is derived from an EMBL/GenBank/DDBJ whole genome shotgun (WGS) entry which is preliminary data.</text>
</comment>
<comment type="subcellular location">
    <subcellularLocation>
        <location evidence="1">Virion</location>
    </subcellularLocation>
</comment>
<dbReference type="Pfam" id="PF05065">
    <property type="entry name" value="Phage_capsid"/>
    <property type="match status" value="1"/>
</dbReference>
<organism evidence="5">
    <name type="scientific">marine sediment metagenome</name>
    <dbReference type="NCBI Taxonomy" id="412755"/>
    <lineage>
        <taxon>unclassified sequences</taxon>
        <taxon>metagenomes</taxon>
        <taxon>ecological metagenomes</taxon>
    </lineage>
</organism>
<feature type="domain" description="Phage capsid-like C-terminal" evidence="4">
    <location>
        <begin position="141"/>
        <end position="431"/>
    </location>
</feature>
<dbReference type="GO" id="GO:0044423">
    <property type="term" value="C:virion component"/>
    <property type="evidence" value="ECO:0007669"/>
    <property type="project" value="UniProtKB-KW"/>
</dbReference>
<reference evidence="5" key="1">
    <citation type="journal article" date="2015" name="Nature">
        <title>Complex archaea that bridge the gap between prokaryotes and eukaryotes.</title>
        <authorList>
            <person name="Spang A."/>
            <person name="Saw J.H."/>
            <person name="Jorgensen S.L."/>
            <person name="Zaremba-Niedzwiedzka K."/>
            <person name="Martijn J."/>
            <person name="Lind A.E."/>
            <person name="van Eijk R."/>
            <person name="Schleper C."/>
            <person name="Guy L."/>
            <person name="Ettema T.J."/>
        </authorList>
    </citation>
    <scope>NUCLEOTIDE SEQUENCE</scope>
</reference>
<dbReference type="AlphaFoldDB" id="A0A0F9LMD6"/>
<dbReference type="NCBIfam" id="TIGR01554">
    <property type="entry name" value="major_cap_HK97"/>
    <property type="match status" value="1"/>
</dbReference>
<evidence type="ECO:0000313" key="5">
    <source>
        <dbReference type="EMBL" id="KKM94543.1"/>
    </source>
</evidence>
<dbReference type="SUPFAM" id="SSF56563">
    <property type="entry name" value="Major capsid protein gp5"/>
    <property type="match status" value="1"/>
</dbReference>
<dbReference type="InterPro" id="IPR024455">
    <property type="entry name" value="Phage_capsid"/>
</dbReference>
<evidence type="ECO:0000259" key="4">
    <source>
        <dbReference type="Pfam" id="PF05065"/>
    </source>
</evidence>
<protein>
    <recommendedName>
        <fullName evidence="4">Phage capsid-like C-terminal domain-containing protein</fullName>
    </recommendedName>
</protein>